<name>A0A0F9A981_9ZZZZ</name>
<protein>
    <recommendedName>
        <fullName evidence="2">DUF3326 domain-containing protein</fullName>
    </recommendedName>
</protein>
<evidence type="ECO:0000313" key="1">
    <source>
        <dbReference type="EMBL" id="KKL06099.1"/>
    </source>
</evidence>
<dbReference type="EMBL" id="LAZR01043850">
    <property type="protein sequence ID" value="KKL06099.1"/>
    <property type="molecule type" value="Genomic_DNA"/>
</dbReference>
<sequence>MRDKAMNVVFIVPTGIGAEIGGHSGDATPAAKLVASVCDKLFIHPNVVNASDINEMTENMVYVEGSILDRFLIGEIGLEETKGNRILLVVNEILPEIVNAVSAARATIGADIRILKLGTPLVMTAYMMGGTASGVIRNLREAIEQI</sequence>
<gene>
    <name evidence="1" type="ORF">LCGC14_2599450</name>
</gene>
<accession>A0A0F9A981</accession>
<comment type="caution">
    <text evidence="1">The sequence shown here is derived from an EMBL/GenBank/DDBJ whole genome shotgun (WGS) entry which is preliminary data.</text>
</comment>
<dbReference type="PANTHER" id="PTHR36891">
    <property type="entry name" value="OS01G0127400 PROTEIN"/>
    <property type="match status" value="1"/>
</dbReference>
<dbReference type="AlphaFoldDB" id="A0A0F9A981"/>
<dbReference type="Pfam" id="PF11805">
    <property type="entry name" value="DUF3326"/>
    <property type="match status" value="1"/>
</dbReference>
<evidence type="ECO:0008006" key="2">
    <source>
        <dbReference type="Google" id="ProtNLM"/>
    </source>
</evidence>
<dbReference type="InterPro" id="IPR021763">
    <property type="entry name" value="DUF3326"/>
</dbReference>
<dbReference type="PANTHER" id="PTHR36891:SF1">
    <property type="entry name" value="OS01G0127400 PROTEIN"/>
    <property type="match status" value="1"/>
</dbReference>
<reference evidence="1" key="1">
    <citation type="journal article" date="2015" name="Nature">
        <title>Complex archaea that bridge the gap between prokaryotes and eukaryotes.</title>
        <authorList>
            <person name="Spang A."/>
            <person name="Saw J.H."/>
            <person name="Jorgensen S.L."/>
            <person name="Zaremba-Niedzwiedzka K."/>
            <person name="Martijn J."/>
            <person name="Lind A.E."/>
            <person name="van Eijk R."/>
            <person name="Schleper C."/>
            <person name="Guy L."/>
            <person name="Ettema T.J."/>
        </authorList>
    </citation>
    <scope>NUCLEOTIDE SEQUENCE</scope>
</reference>
<feature type="non-terminal residue" evidence="1">
    <location>
        <position position="146"/>
    </location>
</feature>
<organism evidence="1">
    <name type="scientific">marine sediment metagenome</name>
    <dbReference type="NCBI Taxonomy" id="412755"/>
    <lineage>
        <taxon>unclassified sequences</taxon>
        <taxon>metagenomes</taxon>
        <taxon>ecological metagenomes</taxon>
    </lineage>
</organism>
<proteinExistence type="predicted"/>